<dbReference type="GO" id="GO:0008311">
    <property type="term" value="F:double-stranded DNA 3'-5' DNA exonuclease activity"/>
    <property type="evidence" value="ECO:0007669"/>
    <property type="project" value="TreeGrafter"/>
</dbReference>
<keyword evidence="2 6" id="KW-0479">Metal-binding</keyword>
<gene>
    <name evidence="11" type="ORF">AB1Y20_017779</name>
</gene>
<feature type="region of interest" description="Disordered" evidence="9">
    <location>
        <begin position="356"/>
        <end position="376"/>
    </location>
</feature>
<accession>A0AB34JLI2</accession>
<feature type="binding site" evidence="6">
    <location>
        <position position="217"/>
    </location>
    <ligand>
        <name>Mg(2+)</name>
        <dbReference type="ChEBI" id="CHEBI:18420"/>
        <label>1</label>
    </ligand>
</feature>
<feature type="binding site" evidence="6">
    <location>
        <position position="215"/>
    </location>
    <ligand>
        <name>Mg(2+)</name>
        <dbReference type="ChEBI" id="CHEBI:18420"/>
        <label>1</label>
    </ligand>
</feature>
<dbReference type="Gene3D" id="3.60.10.10">
    <property type="entry name" value="Endonuclease/exonuclease/phosphatase"/>
    <property type="match status" value="1"/>
</dbReference>
<evidence type="ECO:0000256" key="3">
    <source>
        <dbReference type="ARBA" id="ARBA00022801"/>
    </source>
</evidence>
<evidence type="ECO:0000256" key="4">
    <source>
        <dbReference type="ARBA" id="ARBA00022842"/>
    </source>
</evidence>
<evidence type="ECO:0000313" key="11">
    <source>
        <dbReference type="EMBL" id="KAL1522809.1"/>
    </source>
</evidence>
<feature type="domain" description="Endonuclease/exonuclease/phosphatase" evidence="10">
    <location>
        <begin position="35"/>
        <end position="340"/>
    </location>
</feature>
<dbReference type="PANTHER" id="PTHR22748:SF10">
    <property type="entry name" value="DNA-(APURINIC OR APYRIMIDINIC SITE) ENDONUCLEASE"/>
    <property type="match status" value="1"/>
</dbReference>
<sequence length="376" mass="41849">MSIASFFKPAGNKRVRDEEDATASGAPTRHVQTIATWNANSLFQRIQHDGLALAEFFRTHAPDVLFISEVRSPALGPPGCKKGDGLPRQHGKFSRATKALAEEADAVARLCKEHGYRAYWSLAEFKYSGCGLLVRTACTQPHSVRFNIDGESAPHVHHKDGRVIRASFEQFDLLGTYSPNNGTAEESFARRRAWDAACLAMLQAPRHSPLVWVGDLNVAAEWTDVGPDPHWFRFKNGQEAASVDDRGQPGFTPNEQRRFAMLLHEGGLVDAYRSLHPNPDWQRDVTWRGTPGRDGVPELGRYYNKGMRIDYVLVDKQLEHCVESVLGKGADRQGFMGSDHCPVMVKLRFDATKRAEQGAEHEASGSRCVQSVPSRE</sequence>
<evidence type="ECO:0000256" key="5">
    <source>
        <dbReference type="PIRSR" id="PIRSR604808-1"/>
    </source>
</evidence>
<dbReference type="NCBIfam" id="TIGR00633">
    <property type="entry name" value="xth"/>
    <property type="match status" value="1"/>
</dbReference>
<evidence type="ECO:0000256" key="9">
    <source>
        <dbReference type="SAM" id="MobiDB-lite"/>
    </source>
</evidence>
<reference evidence="11 12" key="1">
    <citation type="journal article" date="2024" name="Science">
        <title>Giant polyketide synthase enzymes in the biosynthesis of giant marine polyether toxins.</title>
        <authorList>
            <person name="Fallon T.R."/>
            <person name="Shende V.V."/>
            <person name="Wierzbicki I.H."/>
            <person name="Pendleton A.L."/>
            <person name="Watervoot N.F."/>
            <person name="Auber R.P."/>
            <person name="Gonzalez D.J."/>
            <person name="Wisecaver J.H."/>
            <person name="Moore B.S."/>
        </authorList>
    </citation>
    <scope>NUCLEOTIDE SEQUENCE [LARGE SCALE GENOMIC DNA]</scope>
    <source>
        <strain evidence="11 12">12B1</strain>
    </source>
</reference>
<dbReference type="PANTHER" id="PTHR22748">
    <property type="entry name" value="AP ENDONUCLEASE"/>
    <property type="match status" value="1"/>
</dbReference>
<feature type="binding site" evidence="6">
    <location>
        <position position="38"/>
    </location>
    <ligand>
        <name>Mg(2+)</name>
        <dbReference type="ChEBI" id="CHEBI:18420"/>
        <label>1</label>
    </ligand>
</feature>
<dbReference type="Proteomes" id="UP001515480">
    <property type="component" value="Unassembled WGS sequence"/>
</dbReference>
<evidence type="ECO:0000256" key="7">
    <source>
        <dbReference type="PIRSR" id="PIRSR604808-3"/>
    </source>
</evidence>
<feature type="site" description="Interaction with DNA substrate" evidence="7">
    <location>
        <position position="340"/>
    </location>
</feature>
<organism evidence="11 12">
    <name type="scientific">Prymnesium parvum</name>
    <name type="common">Toxic golden alga</name>
    <dbReference type="NCBI Taxonomy" id="97485"/>
    <lineage>
        <taxon>Eukaryota</taxon>
        <taxon>Haptista</taxon>
        <taxon>Haptophyta</taxon>
        <taxon>Prymnesiophyceae</taxon>
        <taxon>Prymnesiales</taxon>
        <taxon>Prymnesiaceae</taxon>
        <taxon>Prymnesium</taxon>
    </lineage>
</organism>
<comment type="caution">
    <text evidence="11">The sequence shown here is derived from an EMBL/GenBank/DDBJ whole genome shotgun (WGS) entry which is preliminary data.</text>
</comment>
<dbReference type="AlphaFoldDB" id="A0AB34JLI2"/>
<evidence type="ECO:0000256" key="2">
    <source>
        <dbReference type="ARBA" id="ARBA00022723"/>
    </source>
</evidence>
<evidence type="ECO:0000256" key="1">
    <source>
        <dbReference type="ARBA" id="ARBA00007092"/>
    </source>
</evidence>
<dbReference type="GO" id="GO:0008081">
    <property type="term" value="F:phosphoric diester hydrolase activity"/>
    <property type="evidence" value="ECO:0007669"/>
    <property type="project" value="TreeGrafter"/>
</dbReference>
<feature type="site" description="Important for catalytic activity" evidence="7">
    <location>
        <position position="310"/>
    </location>
</feature>
<keyword evidence="3" id="KW-0378">Hydrolase</keyword>
<feature type="active site" description="Proton donor/acceptor" evidence="5">
    <location>
        <position position="215"/>
    </location>
</feature>
<comment type="cofactor">
    <cofactor evidence="6 8">
        <name>Mg(2+)</name>
        <dbReference type="ChEBI" id="CHEBI:18420"/>
    </cofactor>
    <cofactor evidence="6 8">
        <name>Mn(2+)</name>
        <dbReference type="ChEBI" id="CHEBI:29035"/>
    </cofactor>
    <text evidence="6 8">Probably binds two magnesium or manganese ions per subunit.</text>
</comment>
<feature type="site" description="Transition state stabilizer" evidence="7">
    <location>
        <position position="217"/>
    </location>
</feature>
<dbReference type="GO" id="GO:0046872">
    <property type="term" value="F:metal ion binding"/>
    <property type="evidence" value="ECO:0007669"/>
    <property type="project" value="UniProtKB-KW"/>
</dbReference>
<keyword evidence="8" id="KW-0234">DNA repair</keyword>
<dbReference type="EC" id="3.1.-.-" evidence="8"/>
<evidence type="ECO:0000313" key="12">
    <source>
        <dbReference type="Proteomes" id="UP001515480"/>
    </source>
</evidence>
<feature type="binding site" evidence="6">
    <location>
        <position position="340"/>
    </location>
    <ligand>
        <name>Mg(2+)</name>
        <dbReference type="ChEBI" id="CHEBI:18420"/>
        <label>1</label>
    </ligand>
</feature>
<keyword evidence="6" id="KW-0464">Manganese</keyword>
<evidence type="ECO:0000256" key="6">
    <source>
        <dbReference type="PIRSR" id="PIRSR604808-2"/>
    </source>
</evidence>
<dbReference type="GO" id="GO:0005634">
    <property type="term" value="C:nucleus"/>
    <property type="evidence" value="ECO:0007669"/>
    <property type="project" value="TreeGrafter"/>
</dbReference>
<dbReference type="InterPro" id="IPR004808">
    <property type="entry name" value="AP_endonuc_1"/>
</dbReference>
<dbReference type="InterPro" id="IPR005135">
    <property type="entry name" value="Endo/exonuclease/phosphatase"/>
</dbReference>
<protein>
    <recommendedName>
        <fullName evidence="8">DNA-(apurinic or apyrimidinic site) endonuclease</fullName>
        <ecNumber evidence="8">3.1.-.-</ecNumber>
    </recommendedName>
</protein>
<name>A0AB34JLI2_PRYPA</name>
<dbReference type="PROSITE" id="PS51435">
    <property type="entry name" value="AP_NUCLEASE_F1_4"/>
    <property type="match status" value="1"/>
</dbReference>
<evidence type="ECO:0000256" key="8">
    <source>
        <dbReference type="RuleBase" id="RU362131"/>
    </source>
</evidence>
<dbReference type="InterPro" id="IPR036691">
    <property type="entry name" value="Endo/exonu/phosph_ase_sf"/>
</dbReference>
<feature type="binding site" evidence="6">
    <location>
        <position position="69"/>
    </location>
    <ligand>
        <name>Mg(2+)</name>
        <dbReference type="ChEBI" id="CHEBI:18420"/>
        <label>1</label>
    </ligand>
</feature>
<dbReference type="Pfam" id="PF03372">
    <property type="entry name" value="Exo_endo_phos"/>
    <property type="match status" value="1"/>
</dbReference>
<evidence type="ECO:0000259" key="10">
    <source>
        <dbReference type="Pfam" id="PF03372"/>
    </source>
</evidence>
<feature type="binding site" evidence="6">
    <location>
        <position position="339"/>
    </location>
    <ligand>
        <name>Mg(2+)</name>
        <dbReference type="ChEBI" id="CHEBI:18420"/>
        <label>1</label>
    </ligand>
</feature>
<keyword evidence="8" id="KW-0227">DNA damage</keyword>
<keyword evidence="4 6" id="KW-0460">Magnesium</keyword>
<dbReference type="SUPFAM" id="SSF56219">
    <property type="entry name" value="DNase I-like"/>
    <property type="match status" value="1"/>
</dbReference>
<dbReference type="EMBL" id="JBGBPQ010000006">
    <property type="protein sequence ID" value="KAL1522809.1"/>
    <property type="molecule type" value="Genomic_DNA"/>
</dbReference>
<proteinExistence type="inferred from homology"/>
<feature type="active site" evidence="5">
    <location>
        <position position="177"/>
    </location>
</feature>
<dbReference type="GO" id="GO:0003906">
    <property type="term" value="F:DNA-(apurinic or apyrimidinic site) endonuclease activity"/>
    <property type="evidence" value="ECO:0007669"/>
    <property type="project" value="TreeGrafter"/>
</dbReference>
<feature type="active site" description="Proton acceptor" evidence="5">
    <location>
        <position position="340"/>
    </location>
</feature>
<dbReference type="GO" id="GO:0006284">
    <property type="term" value="P:base-excision repair"/>
    <property type="evidence" value="ECO:0007669"/>
    <property type="project" value="TreeGrafter"/>
</dbReference>
<keyword evidence="12" id="KW-1185">Reference proteome</keyword>
<comment type="similarity">
    <text evidence="1 8">Belongs to the DNA repair enzymes AP/ExoA family.</text>
</comment>
<feature type="compositionally biased region" description="Polar residues" evidence="9">
    <location>
        <begin position="367"/>
        <end position="376"/>
    </location>
</feature>